<evidence type="ECO:0000256" key="6">
    <source>
        <dbReference type="SAM" id="Phobius"/>
    </source>
</evidence>
<evidence type="ECO:0000259" key="8">
    <source>
        <dbReference type="Pfam" id="PF15975"/>
    </source>
</evidence>
<keyword evidence="6" id="KW-0812">Transmembrane</keyword>
<feature type="region of interest" description="Disordered" evidence="5">
    <location>
        <begin position="473"/>
        <end position="495"/>
    </location>
</feature>
<evidence type="ECO:0000313" key="9">
    <source>
        <dbReference type="EMBL" id="BDZ52630.1"/>
    </source>
</evidence>
<feature type="domain" description="Band 7" evidence="7">
    <location>
        <begin position="33"/>
        <end position="219"/>
    </location>
</feature>
<keyword evidence="6" id="KW-1133">Transmembrane helix</keyword>
<dbReference type="Gene3D" id="3.30.479.30">
    <property type="entry name" value="Band 7 domain"/>
    <property type="match status" value="1"/>
</dbReference>
<keyword evidence="4" id="KW-0175">Coiled coil</keyword>
<sequence length="495" mass="51888">MDFTSGTMTVITVVVAVIIIVALLAFVASRVRRVPPNTALIVVGRDGGKDGSSVESPQKVIIGGRTFVWPILQEGFMLSLEQRQTGVEVQAPDSNYIKTGVKATVNFKVTGTEDGVRKAAQRYLKQQEQLPTIVQQSLEGSLRGLIGQKKVDDLVKDFAGLAAKAIGETKDELAELGLQIETLNIRDIETPGSTYLQDRGRAEAATARQLAEVSEAEADRIAALAKIENEQLTNERQLELDLRKASIKAETDTAQAKAAAAGELARAEQEALVAEQERIATAAQAEVAEQKLNIEVRKPAEADAYAQVQKANADRDSKNAEVEAQVFQRTKTAEAAKVAAENEAASVEAAGKAAAEVVRVRGVADGDAIKAKGLAQAEVTQKLAEAQNKLDQSGLAALVVEKLPEMAQAFASSYAGIDNFTVISPDGASAVTKEVASNMAGLPEMVKATTGLDLTALITGAVTGQAAGAAAARQAPARPVAAKAPKASSQDGSAN</sequence>
<feature type="transmembrane region" description="Helical" evidence="6">
    <location>
        <begin position="6"/>
        <end position="28"/>
    </location>
</feature>
<dbReference type="InterPro" id="IPR001107">
    <property type="entry name" value="Band_7"/>
</dbReference>
<dbReference type="Proteomes" id="UP001321486">
    <property type="component" value="Plasmid pNBRC108728a"/>
</dbReference>
<dbReference type="PANTHER" id="PTHR13806:SF46">
    <property type="entry name" value="FLOTILLIN-1-RELATED"/>
    <property type="match status" value="1"/>
</dbReference>
<dbReference type="InterPro" id="IPR027705">
    <property type="entry name" value="Flotillin_fam"/>
</dbReference>
<accession>A0ABN6Y5M6</accession>
<evidence type="ECO:0000313" key="10">
    <source>
        <dbReference type="Proteomes" id="UP001321486"/>
    </source>
</evidence>
<dbReference type="PANTHER" id="PTHR13806">
    <property type="entry name" value="FLOTILLIN-RELATED"/>
    <property type="match status" value="1"/>
</dbReference>
<keyword evidence="10" id="KW-1185">Reference proteome</keyword>
<evidence type="ECO:0000256" key="4">
    <source>
        <dbReference type="SAM" id="Coils"/>
    </source>
</evidence>
<dbReference type="SUPFAM" id="SSF117892">
    <property type="entry name" value="Band 7/SPFH domain"/>
    <property type="match status" value="1"/>
</dbReference>
<evidence type="ECO:0000256" key="5">
    <source>
        <dbReference type="SAM" id="MobiDB-lite"/>
    </source>
</evidence>
<comment type="similarity">
    <text evidence="2">Belongs to the band 7/mec-2 family. Flotillin subfamily.</text>
</comment>
<evidence type="ECO:0000256" key="3">
    <source>
        <dbReference type="ARBA" id="ARBA00023136"/>
    </source>
</evidence>
<organism evidence="9 10">
    <name type="scientific">Frondihabitans sucicola</name>
    <dbReference type="NCBI Taxonomy" id="1268041"/>
    <lineage>
        <taxon>Bacteria</taxon>
        <taxon>Bacillati</taxon>
        <taxon>Actinomycetota</taxon>
        <taxon>Actinomycetes</taxon>
        <taxon>Micrococcales</taxon>
        <taxon>Microbacteriaceae</taxon>
        <taxon>Frondihabitans</taxon>
    </lineage>
</organism>
<proteinExistence type="inferred from homology"/>
<dbReference type="CDD" id="cd03399">
    <property type="entry name" value="SPFH_flotillin"/>
    <property type="match status" value="1"/>
</dbReference>
<dbReference type="RefSeq" id="WP_286346912.1">
    <property type="nucleotide sequence ID" value="NZ_AP027733.1"/>
</dbReference>
<geneLocation type="plasmid" evidence="9 10">
    <name>pNBRC108728a</name>
</geneLocation>
<evidence type="ECO:0000256" key="1">
    <source>
        <dbReference type="ARBA" id="ARBA00004370"/>
    </source>
</evidence>
<dbReference type="InterPro" id="IPR031905">
    <property type="entry name" value="Flotillin_C"/>
</dbReference>
<evidence type="ECO:0000259" key="7">
    <source>
        <dbReference type="Pfam" id="PF01145"/>
    </source>
</evidence>
<reference evidence="10" key="1">
    <citation type="journal article" date="2019" name="Int. J. Syst. Evol. Microbiol.">
        <title>The Global Catalogue of Microorganisms (GCM) 10K type strain sequencing project: providing services to taxonomists for standard genome sequencing and annotation.</title>
        <authorList>
            <consortium name="The Broad Institute Genomics Platform"/>
            <consortium name="The Broad Institute Genome Sequencing Center for Infectious Disease"/>
            <person name="Wu L."/>
            <person name="Ma J."/>
        </authorList>
    </citation>
    <scope>NUCLEOTIDE SEQUENCE [LARGE SCALE GENOMIC DNA]</scope>
    <source>
        <strain evidence="10">NBRC 108728</strain>
    </source>
</reference>
<feature type="coiled-coil region" evidence="4">
    <location>
        <begin position="257"/>
        <end position="293"/>
    </location>
</feature>
<name>A0ABN6Y5M6_9MICO</name>
<dbReference type="InterPro" id="IPR036013">
    <property type="entry name" value="Band_7/SPFH_dom_sf"/>
</dbReference>
<dbReference type="EMBL" id="AP027733">
    <property type="protein sequence ID" value="BDZ52630.1"/>
    <property type="molecule type" value="Genomic_DNA"/>
</dbReference>
<keyword evidence="9" id="KW-0614">Plasmid</keyword>
<evidence type="ECO:0000256" key="2">
    <source>
        <dbReference type="ARBA" id="ARBA00007161"/>
    </source>
</evidence>
<keyword evidence="3 6" id="KW-0472">Membrane</keyword>
<dbReference type="Pfam" id="PF15975">
    <property type="entry name" value="Flot"/>
    <property type="match status" value="1"/>
</dbReference>
<feature type="compositionally biased region" description="Low complexity" evidence="5">
    <location>
        <begin position="473"/>
        <end position="487"/>
    </location>
</feature>
<dbReference type="Pfam" id="PF01145">
    <property type="entry name" value="Band_7"/>
    <property type="match status" value="1"/>
</dbReference>
<comment type="subcellular location">
    <subcellularLocation>
        <location evidence="1">Membrane</location>
    </subcellularLocation>
</comment>
<protein>
    <submittedName>
        <fullName evidence="9">Flotillin</fullName>
    </submittedName>
</protein>
<feature type="domain" description="Flotillin C-terminal" evidence="8">
    <location>
        <begin position="366"/>
        <end position="440"/>
    </location>
</feature>
<gene>
    <name evidence="9" type="ORF">GCM10025867_48710</name>
</gene>